<dbReference type="SUPFAM" id="SSF46600">
    <property type="entry name" value="C-terminal UvrC-binding domain of UvrB"/>
    <property type="match status" value="1"/>
</dbReference>
<protein>
    <submittedName>
        <fullName evidence="8">UvrABC system protein C</fullName>
    </submittedName>
</protein>
<dbReference type="Pfam" id="PF01541">
    <property type="entry name" value="GIY-YIG"/>
    <property type="match status" value="1"/>
</dbReference>
<keyword evidence="2" id="KW-0227">DNA damage</keyword>
<name>A0A162SP37_9CLOT</name>
<dbReference type="InterPro" id="IPR000305">
    <property type="entry name" value="GIY-YIG_endonuc"/>
</dbReference>
<evidence type="ECO:0000256" key="2">
    <source>
        <dbReference type="ARBA" id="ARBA00022763"/>
    </source>
</evidence>
<proteinExistence type="predicted"/>
<dbReference type="PANTHER" id="PTHR30562:SF1">
    <property type="entry name" value="UVRABC SYSTEM PROTEIN C"/>
    <property type="match status" value="1"/>
</dbReference>
<feature type="domain" description="UVR" evidence="6">
    <location>
        <begin position="199"/>
        <end position="234"/>
    </location>
</feature>
<feature type="domain" description="GIY-YIG" evidence="7">
    <location>
        <begin position="12"/>
        <end position="91"/>
    </location>
</feature>
<dbReference type="GO" id="GO:0006289">
    <property type="term" value="P:nucleotide-excision repair"/>
    <property type="evidence" value="ECO:0007669"/>
    <property type="project" value="InterPro"/>
</dbReference>
<dbReference type="PROSITE" id="PS50164">
    <property type="entry name" value="GIY_YIG"/>
    <property type="match status" value="1"/>
</dbReference>
<dbReference type="InterPro" id="IPR035901">
    <property type="entry name" value="GIY-YIG_endonuc_sf"/>
</dbReference>
<dbReference type="PANTHER" id="PTHR30562">
    <property type="entry name" value="UVRC/OXIDOREDUCTASE"/>
    <property type="match status" value="1"/>
</dbReference>
<keyword evidence="4" id="KW-0267">Excision nuclease</keyword>
<dbReference type="Proteomes" id="UP000076603">
    <property type="component" value="Unassembled WGS sequence"/>
</dbReference>
<gene>
    <name evidence="8" type="primary">uvrC_2</name>
    <name evidence="8" type="ORF">CLMAG_34460</name>
</gene>
<dbReference type="SMART" id="SM00465">
    <property type="entry name" value="GIYc"/>
    <property type="match status" value="1"/>
</dbReference>
<evidence type="ECO:0000313" key="9">
    <source>
        <dbReference type="Proteomes" id="UP000076603"/>
    </source>
</evidence>
<dbReference type="PROSITE" id="PS50151">
    <property type="entry name" value="UVR"/>
    <property type="match status" value="1"/>
</dbReference>
<dbReference type="STRING" id="1121326.CLMAG_34460"/>
<dbReference type="OrthoDB" id="9804933at2"/>
<dbReference type="InterPro" id="IPR047296">
    <property type="entry name" value="GIY-YIG_UvrC_Cho"/>
</dbReference>
<comment type="caution">
    <text evidence="8">The sequence shown here is derived from an EMBL/GenBank/DDBJ whole genome shotgun (WGS) entry which is preliminary data.</text>
</comment>
<dbReference type="InterPro" id="IPR050066">
    <property type="entry name" value="UvrABC_protein_C"/>
</dbReference>
<dbReference type="Gene3D" id="3.40.1440.10">
    <property type="entry name" value="GIY-YIG endonuclease"/>
    <property type="match status" value="1"/>
</dbReference>
<keyword evidence="9" id="KW-1185">Reference proteome</keyword>
<reference evidence="8 9" key="1">
    <citation type="submission" date="2016-04" db="EMBL/GenBank/DDBJ databases">
        <title>Genome sequence of Clostridium magnum DSM 2767.</title>
        <authorList>
            <person name="Poehlein A."/>
            <person name="Uhlig R."/>
            <person name="Fischer R."/>
            <person name="Bahl H."/>
            <person name="Daniel R."/>
        </authorList>
    </citation>
    <scope>NUCLEOTIDE SEQUENCE [LARGE SCALE GENOMIC DNA]</scope>
    <source>
        <strain evidence="8 9">DSM 2767</strain>
    </source>
</reference>
<sequence length="368" mass="42288">MDLKEKVKKLPSSPGVYLMKDSLNTIIYVGKSKNLKNRVGSYFQNSKSHSPKVVKLVKNLKNFEYILTDTEFEAFMLECKLIKELKPIYNRLMKSPKLYSYIKVKIDEKNPDIAISSEANAGDGNLYFGPYTSTNNVARALQGIKEFYKILCYNNGGKASSCLTYSLNLCIGMCLYDTTREQYLIILDKILKLLNGTDKSIIAEMETKMISTSEEFDFKTAAKYRDYLTAVNYLVNTTKVVEFTKENKNIALLENLNDDIFKFFLIKGNKVLFSKKYKLENLNLEKLKSLLKDNILSYLNDTALENIIEIRKDEIDETQIIYAYLKNKSNNCKHILISEKWLKASNNMNIDKALNKLLIGITSEKTVH</sequence>
<keyword evidence="5" id="KW-0234">DNA repair</keyword>
<organism evidence="8 9">
    <name type="scientific">Clostridium magnum DSM 2767</name>
    <dbReference type="NCBI Taxonomy" id="1121326"/>
    <lineage>
        <taxon>Bacteria</taxon>
        <taxon>Bacillati</taxon>
        <taxon>Bacillota</taxon>
        <taxon>Clostridia</taxon>
        <taxon>Eubacteriales</taxon>
        <taxon>Clostridiaceae</taxon>
        <taxon>Clostridium</taxon>
    </lineage>
</organism>
<evidence type="ECO:0000259" key="6">
    <source>
        <dbReference type="PROSITE" id="PS50151"/>
    </source>
</evidence>
<evidence type="ECO:0000256" key="1">
    <source>
        <dbReference type="ARBA" id="ARBA00022490"/>
    </source>
</evidence>
<dbReference type="SUPFAM" id="SSF82771">
    <property type="entry name" value="GIY-YIG endonuclease"/>
    <property type="match status" value="1"/>
</dbReference>
<accession>A0A162SP37</accession>
<dbReference type="PATRIC" id="fig|1121326.3.peg.3485"/>
<evidence type="ECO:0000256" key="3">
    <source>
        <dbReference type="ARBA" id="ARBA00022769"/>
    </source>
</evidence>
<evidence type="ECO:0000256" key="4">
    <source>
        <dbReference type="ARBA" id="ARBA00022881"/>
    </source>
</evidence>
<dbReference type="GO" id="GO:0009380">
    <property type="term" value="C:excinuclease repair complex"/>
    <property type="evidence" value="ECO:0007669"/>
    <property type="project" value="TreeGrafter"/>
</dbReference>
<dbReference type="InterPro" id="IPR036876">
    <property type="entry name" value="UVR_dom_sf"/>
</dbReference>
<dbReference type="Pfam" id="PF02151">
    <property type="entry name" value="UVR"/>
    <property type="match status" value="1"/>
</dbReference>
<dbReference type="GO" id="GO:0004518">
    <property type="term" value="F:nuclease activity"/>
    <property type="evidence" value="ECO:0007669"/>
    <property type="project" value="UniProtKB-KW"/>
</dbReference>
<dbReference type="FunFam" id="3.40.1440.10:FF:000001">
    <property type="entry name" value="UvrABC system protein C"/>
    <property type="match status" value="1"/>
</dbReference>
<dbReference type="EMBL" id="LWAE01000003">
    <property type="protein sequence ID" value="KZL91687.1"/>
    <property type="molecule type" value="Genomic_DNA"/>
</dbReference>
<dbReference type="RefSeq" id="WP_066624803.1">
    <property type="nucleotide sequence ID" value="NZ_FQXL01000005.1"/>
</dbReference>
<evidence type="ECO:0000313" key="8">
    <source>
        <dbReference type="EMBL" id="KZL91687.1"/>
    </source>
</evidence>
<dbReference type="AlphaFoldDB" id="A0A162SP37"/>
<keyword evidence="3" id="KW-0228">DNA excision</keyword>
<keyword evidence="1" id="KW-0963">Cytoplasm</keyword>
<evidence type="ECO:0000256" key="5">
    <source>
        <dbReference type="ARBA" id="ARBA00023204"/>
    </source>
</evidence>
<evidence type="ECO:0000259" key="7">
    <source>
        <dbReference type="PROSITE" id="PS50164"/>
    </source>
</evidence>
<dbReference type="CDD" id="cd10434">
    <property type="entry name" value="GIY-YIG_UvrC_Cho"/>
    <property type="match status" value="1"/>
</dbReference>
<dbReference type="InterPro" id="IPR001943">
    <property type="entry name" value="UVR_dom"/>
</dbReference>